<feature type="transmembrane region" description="Helical" evidence="2">
    <location>
        <begin position="21"/>
        <end position="38"/>
    </location>
</feature>
<evidence type="ECO:0000256" key="2">
    <source>
        <dbReference type="SAM" id="Phobius"/>
    </source>
</evidence>
<gene>
    <name evidence="3" type="ordered locus">SNE_A00980</name>
</gene>
<dbReference type="KEGG" id="sng:SNE_A00980"/>
<reference key="1">
    <citation type="journal article" date="2011" name="Mol. Biol. Evol.">
        <title>Unity in variety -- the pan-genome of the Chlamydiae.</title>
        <authorList>
            <person name="Collingro A."/>
            <person name="Tischler P."/>
            <person name="Weinmaier T."/>
            <person name="Penz T."/>
            <person name="Heinz E."/>
            <person name="Brunham R.C."/>
            <person name="Read T.D."/>
            <person name="Bavoil P.M."/>
            <person name="Sachse K."/>
            <person name="Kahane S."/>
            <person name="Friedman M.G."/>
            <person name="Rattei T."/>
            <person name="Myers G.S.A."/>
            <person name="Horn M."/>
        </authorList>
    </citation>
    <scope>NUCLEOTIDE SEQUENCE</scope>
    <source>
        <strain>Z</strain>
    </source>
</reference>
<evidence type="ECO:0000313" key="4">
    <source>
        <dbReference type="Proteomes" id="UP000000496"/>
    </source>
</evidence>
<protein>
    <recommendedName>
        <fullName evidence="5">DUF4340 domain-containing protein</fullName>
    </recommendedName>
</protein>
<dbReference type="Proteomes" id="UP000000496">
    <property type="component" value="Chromosome gsn.131"/>
</dbReference>
<dbReference type="STRING" id="331113.SNE_A00980"/>
<keyword evidence="2" id="KW-0472">Membrane</keyword>
<evidence type="ECO:0000313" key="3">
    <source>
        <dbReference type="EMBL" id="CCB87976.1"/>
    </source>
</evidence>
<dbReference type="EMBL" id="FR872582">
    <property type="protein sequence ID" value="CCB87976.1"/>
    <property type="molecule type" value="Genomic_DNA"/>
</dbReference>
<evidence type="ECO:0000256" key="1">
    <source>
        <dbReference type="SAM" id="MobiDB-lite"/>
    </source>
</evidence>
<sequence length="464" mass="53171">MIAKELTFVHIHKILKLLNSGVLLLFLGALVWLGLLLFQSNEENGSFSEKIPKTKTLDKTSVTYEKIGEGALKISSELKSFPLPDLKREMRFLGKNTRPDATIYDLLIHVGLKGSGQSLKVVSGQKLYLTYVEGEKPYLQFSSEPTPLWIMPHLSESGETLVELGVRLLTEGNEKLVEEKKTFEIEDLLQKEDPSKKDPLFQQAVGLLQKGHWWEPDRLFELYGGFEYQALKNHERIEFSYEEKPNVVHFRQGDTLVWKDGKWSRVFVGKETRKAPIAQAKMVTPQKIEWELWSSDGLEKASVTHEKERAQALNFRIEEVFSRVRQRTASRISCRIGNKATILKAGDWILHTPSGWRVLKSLREVEEVLTFQTRGELFVFDGIEKKEGKAVFSGALFDPMRTQVQNVKIPIAMQNKQEHSPHKKKVISTKIRSSSEEVSQEEPSLTNEMRRRPRKKPVSSPEGF</sequence>
<accession>F8L594</accession>
<dbReference type="eggNOG" id="ENOG502ZAEV">
    <property type="taxonomic scope" value="Bacteria"/>
</dbReference>
<reference evidence="3 4" key="2">
    <citation type="journal article" date="2011" name="Mol. Biol. Evol.">
        <title>Unity in variety--the pan-genome of the Chlamydiae.</title>
        <authorList>
            <person name="Collingro A."/>
            <person name="Tischler P."/>
            <person name="Weinmaier T."/>
            <person name="Penz T."/>
            <person name="Heinz E."/>
            <person name="Brunham R.C."/>
            <person name="Read T.D."/>
            <person name="Bavoil P.M."/>
            <person name="Sachse K."/>
            <person name="Kahane S."/>
            <person name="Friedman M.G."/>
            <person name="Rattei T."/>
            <person name="Myers G.S."/>
            <person name="Horn M."/>
        </authorList>
    </citation>
    <scope>NUCLEOTIDE SEQUENCE [LARGE SCALE GENOMIC DNA]</scope>
    <source>
        <strain evidence="4">ATCC VR-1471 / Z</strain>
    </source>
</reference>
<feature type="region of interest" description="Disordered" evidence="1">
    <location>
        <begin position="415"/>
        <end position="464"/>
    </location>
</feature>
<dbReference type="HOGENOM" id="CLU_043539_0_0_0"/>
<keyword evidence="4" id="KW-1185">Reference proteome</keyword>
<proteinExistence type="predicted"/>
<dbReference type="AlphaFoldDB" id="F8L594"/>
<name>F8L594_SIMNZ</name>
<organism evidence="3 4">
    <name type="scientific">Simkania negevensis (strain ATCC VR-1471 / DSM 27360 / Z)</name>
    <dbReference type="NCBI Taxonomy" id="331113"/>
    <lineage>
        <taxon>Bacteria</taxon>
        <taxon>Pseudomonadati</taxon>
        <taxon>Chlamydiota</taxon>
        <taxon>Chlamydiia</taxon>
        <taxon>Parachlamydiales</taxon>
        <taxon>Simkaniaceae</taxon>
        <taxon>Simkania</taxon>
    </lineage>
</organism>
<keyword evidence="2" id="KW-1133">Transmembrane helix</keyword>
<keyword evidence="2" id="KW-0812">Transmembrane</keyword>
<evidence type="ECO:0008006" key="5">
    <source>
        <dbReference type="Google" id="ProtNLM"/>
    </source>
</evidence>